<dbReference type="Pfam" id="PF02518">
    <property type="entry name" value="HATPase_c"/>
    <property type="match status" value="1"/>
</dbReference>
<dbReference type="SUPFAM" id="SSF55781">
    <property type="entry name" value="GAF domain-like"/>
    <property type="match status" value="1"/>
</dbReference>
<evidence type="ECO:0000256" key="1">
    <source>
        <dbReference type="ARBA" id="ARBA00000085"/>
    </source>
</evidence>
<evidence type="ECO:0000313" key="5">
    <source>
        <dbReference type="EMBL" id="MBN7824151.1"/>
    </source>
</evidence>
<reference evidence="5" key="1">
    <citation type="submission" date="2021-03" db="EMBL/GenBank/DDBJ databases">
        <title>novel species isolated from a fishpond in China.</title>
        <authorList>
            <person name="Lu H."/>
            <person name="Cai Z."/>
        </authorList>
    </citation>
    <scope>NUCLEOTIDE SEQUENCE</scope>
    <source>
        <strain evidence="5">JCM 30855</strain>
    </source>
</reference>
<dbReference type="RefSeq" id="WP_206572240.1">
    <property type="nucleotide sequence ID" value="NZ_JAFKCV010000001.1"/>
</dbReference>
<dbReference type="AlphaFoldDB" id="A0A939DLQ2"/>
<dbReference type="GO" id="GO:0004673">
    <property type="term" value="F:protein histidine kinase activity"/>
    <property type="evidence" value="ECO:0007669"/>
    <property type="project" value="UniProtKB-EC"/>
</dbReference>
<evidence type="ECO:0000259" key="4">
    <source>
        <dbReference type="PROSITE" id="PS50109"/>
    </source>
</evidence>
<keyword evidence="3" id="KW-0175">Coiled coil</keyword>
<dbReference type="InterPro" id="IPR003018">
    <property type="entry name" value="GAF"/>
</dbReference>
<dbReference type="Gene3D" id="1.10.287.130">
    <property type="match status" value="1"/>
</dbReference>
<dbReference type="InterPro" id="IPR029016">
    <property type="entry name" value="GAF-like_dom_sf"/>
</dbReference>
<dbReference type="Gene3D" id="3.30.450.40">
    <property type="match status" value="1"/>
</dbReference>
<feature type="coiled-coil region" evidence="3">
    <location>
        <begin position="169"/>
        <end position="214"/>
    </location>
</feature>
<comment type="catalytic activity">
    <reaction evidence="1">
        <text>ATP + protein L-histidine = ADP + protein N-phospho-L-histidine.</text>
        <dbReference type="EC" id="2.7.13.3"/>
    </reaction>
</comment>
<dbReference type="EC" id="2.7.13.3" evidence="2"/>
<dbReference type="PANTHER" id="PTHR43065">
    <property type="entry name" value="SENSOR HISTIDINE KINASE"/>
    <property type="match status" value="1"/>
</dbReference>
<dbReference type="SUPFAM" id="SSF55874">
    <property type="entry name" value="ATPase domain of HSP90 chaperone/DNA topoisomerase II/histidine kinase"/>
    <property type="match status" value="1"/>
</dbReference>
<dbReference type="PROSITE" id="PS50109">
    <property type="entry name" value="HIS_KIN"/>
    <property type="match status" value="1"/>
</dbReference>
<comment type="caution">
    <text evidence="5">The sequence shown here is derived from an EMBL/GenBank/DDBJ whole genome shotgun (WGS) entry which is preliminary data.</text>
</comment>
<dbReference type="Pfam" id="PF01590">
    <property type="entry name" value="GAF"/>
    <property type="match status" value="1"/>
</dbReference>
<dbReference type="Proteomes" id="UP000664654">
    <property type="component" value="Unassembled WGS sequence"/>
</dbReference>
<dbReference type="InterPro" id="IPR036890">
    <property type="entry name" value="HATPase_C_sf"/>
</dbReference>
<keyword evidence="6" id="KW-1185">Reference proteome</keyword>
<gene>
    <name evidence="5" type="ORF">J0A66_02825</name>
</gene>
<name>A0A939DLQ2_9ALTE</name>
<dbReference type="EMBL" id="JAFKCV010000001">
    <property type="protein sequence ID" value="MBN7824151.1"/>
    <property type="molecule type" value="Genomic_DNA"/>
</dbReference>
<dbReference type="InterPro" id="IPR003594">
    <property type="entry name" value="HATPase_dom"/>
</dbReference>
<evidence type="ECO:0000256" key="3">
    <source>
        <dbReference type="SAM" id="Coils"/>
    </source>
</evidence>
<sequence>MLPTLENLLLEVSKSSLIDKGDMNEAEELILHSLLKGLSIKRAGIWMLDEASSSIRCSLQIDLHHQTHGEDMVLTRDQYPRYFQALDSERAIAAHDARSHSATREFTEGYLEPLGITSLLDLPIRHRGNMVGIVCCEHIGKPRVWTEDELTFSAALADLVGRAISAKERDDYARQLEQTNQSLEQLVNKRTASLEQTLETLKMAQQQLIENEKMASLGSLVSGVAHEVNTPLGIAVTGASHCQYLLTTLNEAVLSNTLSKKAMQSKLSNMGQSLKLVNDNLQRAAELIQNFKKTAVDQHNLALTDFELSDYVHIVMSSLMPLLKTRQVKLDLQAPGSFAMHSYPGALAQILTNLANNACTHAFDNGQDNQIQVRIRPHNGQQVEILFVDNGKGMEEGVLKQIFLPFFTTKRGQGGSGLGLSICYNLATAKLKGSIKAESHPGQGSCFRLTLPTRVDAEAGK</sequence>
<feature type="domain" description="Histidine kinase" evidence="4">
    <location>
        <begin position="223"/>
        <end position="455"/>
    </location>
</feature>
<dbReference type="Gene3D" id="3.30.565.10">
    <property type="entry name" value="Histidine kinase-like ATPase, C-terminal domain"/>
    <property type="match status" value="1"/>
</dbReference>
<keyword evidence="5" id="KW-0418">Kinase</keyword>
<dbReference type="SMART" id="SM00065">
    <property type="entry name" value="GAF"/>
    <property type="match status" value="1"/>
</dbReference>
<organism evidence="5 6">
    <name type="scientific">Bowmanella dokdonensis</name>
    <dbReference type="NCBI Taxonomy" id="751969"/>
    <lineage>
        <taxon>Bacteria</taxon>
        <taxon>Pseudomonadati</taxon>
        <taxon>Pseudomonadota</taxon>
        <taxon>Gammaproteobacteria</taxon>
        <taxon>Alteromonadales</taxon>
        <taxon>Alteromonadaceae</taxon>
        <taxon>Bowmanella</taxon>
    </lineage>
</organism>
<evidence type="ECO:0000313" key="6">
    <source>
        <dbReference type="Proteomes" id="UP000664654"/>
    </source>
</evidence>
<dbReference type="SMART" id="SM00387">
    <property type="entry name" value="HATPase_c"/>
    <property type="match status" value="1"/>
</dbReference>
<protein>
    <recommendedName>
        <fullName evidence="2">histidine kinase</fullName>
        <ecNumber evidence="2">2.7.13.3</ecNumber>
    </recommendedName>
</protein>
<dbReference type="InterPro" id="IPR005467">
    <property type="entry name" value="His_kinase_dom"/>
</dbReference>
<proteinExistence type="predicted"/>
<dbReference type="InterPro" id="IPR004358">
    <property type="entry name" value="Sig_transdc_His_kin-like_C"/>
</dbReference>
<evidence type="ECO:0000256" key="2">
    <source>
        <dbReference type="ARBA" id="ARBA00012438"/>
    </source>
</evidence>
<accession>A0A939DLQ2</accession>
<dbReference type="PRINTS" id="PR00344">
    <property type="entry name" value="BCTRLSENSOR"/>
</dbReference>
<keyword evidence="5" id="KW-0808">Transferase</keyword>